<dbReference type="Pfam" id="PF00583">
    <property type="entry name" value="Acetyltransf_1"/>
    <property type="match status" value="1"/>
</dbReference>
<sequence length="169" mass="20034">MEKIVRNYLEIKSINELSEAKKPSNNFSLKKVSINDFQLNKFFYKQIGKYHHWVDRLVWTDKNWIEYISNPNLFTFVLKKNGDIAGFFELIYHQNKSEIEIAYFGLLKEYLGKKLGGYMLSEAIKKSFSYNVKRVWAHTCSLDHRYALNNYLSRGMKIYYTETANVKSA</sequence>
<gene>
    <name evidence="2" type="ORF">METZ01_LOCUS367765</name>
</gene>
<feature type="domain" description="N-acetyltransferase" evidence="1">
    <location>
        <begin position="37"/>
        <end position="169"/>
    </location>
</feature>
<evidence type="ECO:0000313" key="2">
    <source>
        <dbReference type="EMBL" id="SVD14911.1"/>
    </source>
</evidence>
<reference evidence="2" key="1">
    <citation type="submission" date="2018-05" db="EMBL/GenBank/DDBJ databases">
        <authorList>
            <person name="Lanie J.A."/>
            <person name="Ng W.-L."/>
            <person name="Kazmierczak K.M."/>
            <person name="Andrzejewski T.M."/>
            <person name="Davidsen T.M."/>
            <person name="Wayne K.J."/>
            <person name="Tettelin H."/>
            <person name="Glass J.I."/>
            <person name="Rusch D."/>
            <person name="Podicherti R."/>
            <person name="Tsui H.-C.T."/>
            <person name="Winkler M.E."/>
        </authorList>
    </citation>
    <scope>NUCLEOTIDE SEQUENCE</scope>
</reference>
<dbReference type="InterPro" id="IPR016181">
    <property type="entry name" value="Acyl_CoA_acyltransferase"/>
</dbReference>
<dbReference type="EMBL" id="UINC01132533">
    <property type="protein sequence ID" value="SVD14911.1"/>
    <property type="molecule type" value="Genomic_DNA"/>
</dbReference>
<evidence type="ECO:0000259" key="1">
    <source>
        <dbReference type="PROSITE" id="PS51186"/>
    </source>
</evidence>
<organism evidence="2">
    <name type="scientific">marine metagenome</name>
    <dbReference type="NCBI Taxonomy" id="408172"/>
    <lineage>
        <taxon>unclassified sequences</taxon>
        <taxon>metagenomes</taxon>
        <taxon>ecological metagenomes</taxon>
    </lineage>
</organism>
<accession>A0A382T0Z7</accession>
<dbReference type="InterPro" id="IPR000182">
    <property type="entry name" value="GNAT_dom"/>
</dbReference>
<dbReference type="PROSITE" id="PS51186">
    <property type="entry name" value="GNAT"/>
    <property type="match status" value="1"/>
</dbReference>
<name>A0A382T0Z7_9ZZZZ</name>
<protein>
    <recommendedName>
        <fullName evidence="1">N-acetyltransferase domain-containing protein</fullName>
    </recommendedName>
</protein>
<dbReference type="AlphaFoldDB" id="A0A382T0Z7"/>
<dbReference type="Gene3D" id="3.40.630.30">
    <property type="match status" value="1"/>
</dbReference>
<dbReference type="SUPFAM" id="SSF55729">
    <property type="entry name" value="Acyl-CoA N-acyltransferases (Nat)"/>
    <property type="match status" value="1"/>
</dbReference>
<dbReference type="GO" id="GO:0016747">
    <property type="term" value="F:acyltransferase activity, transferring groups other than amino-acyl groups"/>
    <property type="evidence" value="ECO:0007669"/>
    <property type="project" value="InterPro"/>
</dbReference>
<proteinExistence type="predicted"/>